<comment type="subcellular location">
    <subcellularLocation>
        <location evidence="1">Cytoplasm</location>
        <location evidence="1">Cytoskeleton</location>
        <location evidence="1">Cilium axoneme</location>
    </subcellularLocation>
</comment>
<dbReference type="GO" id="GO:0045505">
    <property type="term" value="F:dynein intermediate chain binding"/>
    <property type="evidence" value="ECO:0007669"/>
    <property type="project" value="InterPro"/>
</dbReference>
<feature type="coiled-coil region" evidence="14">
    <location>
        <begin position="2193"/>
        <end position="2220"/>
    </location>
</feature>
<evidence type="ECO:0000256" key="5">
    <source>
        <dbReference type="ARBA" id="ARBA00022737"/>
    </source>
</evidence>
<evidence type="ECO:0000256" key="14">
    <source>
        <dbReference type="SAM" id="Coils"/>
    </source>
</evidence>
<dbReference type="SUPFAM" id="SSF52540">
    <property type="entry name" value="P-loop containing nucleoside triphosphate hydrolases"/>
    <property type="match status" value="3"/>
</dbReference>
<dbReference type="FunFam" id="1.10.472.130:FF:000003">
    <property type="entry name" value="Dynein, axonemal, heavy chain 2"/>
    <property type="match status" value="1"/>
</dbReference>
<gene>
    <name evidence="16" type="ORF">OFUS_LOCUS7413</name>
</gene>
<dbReference type="InterPro" id="IPR026983">
    <property type="entry name" value="DHC"/>
</dbReference>
<dbReference type="FunFam" id="3.40.50.300:FF:000049">
    <property type="entry name" value="Dynein, axonemal, heavy chain 5"/>
    <property type="match status" value="1"/>
</dbReference>
<dbReference type="InterPro" id="IPR024743">
    <property type="entry name" value="Dynein_HC_stalk"/>
</dbReference>
<evidence type="ECO:0000256" key="12">
    <source>
        <dbReference type="ARBA" id="ARBA00023212"/>
    </source>
</evidence>
<accession>A0A8S4NH02</accession>
<dbReference type="GO" id="GO:0051959">
    <property type="term" value="F:dynein light intermediate chain binding"/>
    <property type="evidence" value="ECO:0007669"/>
    <property type="project" value="InterPro"/>
</dbReference>
<dbReference type="GO" id="GO:0031514">
    <property type="term" value="C:motile cilium"/>
    <property type="evidence" value="ECO:0007669"/>
    <property type="project" value="UniProtKB-ARBA"/>
</dbReference>
<dbReference type="Pfam" id="PF18198">
    <property type="entry name" value="AAA_lid_11"/>
    <property type="match status" value="1"/>
</dbReference>
<dbReference type="Pfam" id="PF03028">
    <property type="entry name" value="Dynein_heavy"/>
    <property type="match status" value="1"/>
</dbReference>
<dbReference type="InterPro" id="IPR027417">
    <property type="entry name" value="P-loop_NTPase"/>
</dbReference>
<evidence type="ECO:0000256" key="8">
    <source>
        <dbReference type="ARBA" id="ARBA00023017"/>
    </source>
</evidence>
<dbReference type="Pfam" id="PF12781">
    <property type="entry name" value="AAA_9"/>
    <property type="match status" value="1"/>
</dbReference>
<dbReference type="Gene3D" id="1.20.920.30">
    <property type="match status" value="1"/>
</dbReference>
<dbReference type="Gene3D" id="3.40.50.300">
    <property type="entry name" value="P-loop containing nucleotide triphosphate hydrolases"/>
    <property type="match status" value="4"/>
</dbReference>
<dbReference type="Gene3D" id="3.10.490.20">
    <property type="match status" value="1"/>
</dbReference>
<evidence type="ECO:0000256" key="2">
    <source>
        <dbReference type="ARBA" id="ARBA00008887"/>
    </source>
</evidence>
<evidence type="ECO:0000256" key="4">
    <source>
        <dbReference type="ARBA" id="ARBA00022701"/>
    </source>
</evidence>
<keyword evidence="5" id="KW-0677">Repeat</keyword>
<dbReference type="OrthoDB" id="10251809at2759"/>
<keyword evidence="7" id="KW-0067">ATP-binding</keyword>
<evidence type="ECO:0000256" key="13">
    <source>
        <dbReference type="ARBA" id="ARBA00023273"/>
    </source>
</evidence>
<feature type="coiled-coil region" evidence="14">
    <location>
        <begin position="1543"/>
        <end position="1570"/>
    </location>
</feature>
<comment type="similarity">
    <text evidence="2">Belongs to the dynein heavy chain family.</text>
</comment>
<dbReference type="FunFam" id="3.10.490.20:FF:000008">
    <property type="entry name" value="dynein heavy chain 2, axonemal"/>
    <property type="match status" value="1"/>
</dbReference>
<dbReference type="EMBL" id="CAIIXF020000004">
    <property type="protein sequence ID" value="CAH1780764.1"/>
    <property type="molecule type" value="Genomic_DNA"/>
</dbReference>
<dbReference type="Pfam" id="PF12777">
    <property type="entry name" value="MT"/>
    <property type="match status" value="1"/>
</dbReference>
<dbReference type="GO" id="GO:0008569">
    <property type="term" value="F:minus-end-directed microtubule motor activity"/>
    <property type="evidence" value="ECO:0007669"/>
    <property type="project" value="InterPro"/>
</dbReference>
<dbReference type="InterPro" id="IPR041466">
    <property type="entry name" value="Dynein_AAA5_ext"/>
</dbReference>
<keyword evidence="3" id="KW-0963">Cytoplasm</keyword>
<keyword evidence="12" id="KW-0206">Cytoskeleton</keyword>
<dbReference type="PANTHER" id="PTHR22878">
    <property type="entry name" value="DYNEIN HEAVY CHAIN 6, AXONEMAL-LIKE-RELATED"/>
    <property type="match status" value="1"/>
</dbReference>
<evidence type="ECO:0000256" key="6">
    <source>
        <dbReference type="ARBA" id="ARBA00022741"/>
    </source>
</evidence>
<dbReference type="CDD" id="cd00009">
    <property type="entry name" value="AAA"/>
    <property type="match status" value="1"/>
</dbReference>
<evidence type="ECO:0000259" key="15">
    <source>
        <dbReference type="SMART" id="SM00382"/>
    </source>
</evidence>
<evidence type="ECO:0000256" key="9">
    <source>
        <dbReference type="ARBA" id="ARBA00023054"/>
    </source>
</evidence>
<dbReference type="InterPro" id="IPR004273">
    <property type="entry name" value="Dynein_heavy_D6_P-loop"/>
</dbReference>
<dbReference type="InterPro" id="IPR003593">
    <property type="entry name" value="AAA+_ATPase"/>
</dbReference>
<dbReference type="FunFam" id="3.40.50.300:FF:000815">
    <property type="entry name" value="Dynein heavy chain 2, axonemal"/>
    <property type="match status" value="1"/>
</dbReference>
<keyword evidence="11" id="KW-0505">Motor protein</keyword>
<dbReference type="InterPro" id="IPR042219">
    <property type="entry name" value="AAA_lid_11_sf"/>
</dbReference>
<dbReference type="Gene3D" id="1.10.472.130">
    <property type="match status" value="1"/>
</dbReference>
<reference evidence="16" key="1">
    <citation type="submission" date="2022-03" db="EMBL/GenBank/DDBJ databases">
        <authorList>
            <person name="Martin C."/>
        </authorList>
    </citation>
    <scope>NUCLEOTIDE SEQUENCE</scope>
</reference>
<dbReference type="Pfam" id="PF18199">
    <property type="entry name" value="Dynein_C"/>
    <property type="match status" value="1"/>
</dbReference>
<dbReference type="GO" id="GO:0007018">
    <property type="term" value="P:microtubule-based movement"/>
    <property type="evidence" value="ECO:0007669"/>
    <property type="project" value="InterPro"/>
</dbReference>
<evidence type="ECO:0000256" key="7">
    <source>
        <dbReference type="ARBA" id="ARBA00022840"/>
    </source>
</evidence>
<dbReference type="Pfam" id="PF17852">
    <property type="entry name" value="Dynein_AAA_lid"/>
    <property type="match status" value="1"/>
</dbReference>
<dbReference type="Gene3D" id="1.10.8.710">
    <property type="match status" value="1"/>
</dbReference>
<dbReference type="Proteomes" id="UP000749559">
    <property type="component" value="Unassembled WGS sequence"/>
</dbReference>
<keyword evidence="9 14" id="KW-0175">Coiled coil</keyword>
<dbReference type="Pfam" id="PF12775">
    <property type="entry name" value="AAA_7"/>
    <property type="match status" value="1"/>
</dbReference>
<feature type="coiled-coil region" evidence="14">
    <location>
        <begin position="1226"/>
        <end position="1312"/>
    </location>
</feature>
<name>A0A8S4NH02_OWEFU</name>
<dbReference type="FunFam" id="3.40.50.300:FF:006175">
    <property type="entry name" value="Uncharacterized protein"/>
    <property type="match status" value="1"/>
</dbReference>
<evidence type="ECO:0000256" key="10">
    <source>
        <dbReference type="ARBA" id="ARBA00023069"/>
    </source>
</evidence>
<dbReference type="Gene3D" id="6.10.140.1060">
    <property type="match status" value="1"/>
</dbReference>
<keyword evidence="10" id="KW-0969">Cilium</keyword>
<dbReference type="FunFam" id="1.20.920.20:FF:000014">
    <property type="entry name" value="dynein heavy chain 2, axonemal"/>
    <property type="match status" value="1"/>
</dbReference>
<dbReference type="Pfam" id="PF12774">
    <property type="entry name" value="AAA_6"/>
    <property type="match status" value="1"/>
</dbReference>
<dbReference type="GO" id="GO:0005524">
    <property type="term" value="F:ATP binding"/>
    <property type="evidence" value="ECO:0007669"/>
    <property type="project" value="UniProtKB-KW"/>
</dbReference>
<dbReference type="InterPro" id="IPR043157">
    <property type="entry name" value="Dynein_AAA1S"/>
</dbReference>
<comment type="caution">
    <text evidence="16">The sequence shown here is derived from an EMBL/GenBank/DDBJ whole genome shotgun (WGS) entry which is preliminary data.</text>
</comment>
<keyword evidence="8" id="KW-0243">Dynein</keyword>
<organism evidence="16 17">
    <name type="scientific">Owenia fusiformis</name>
    <name type="common">Polychaete worm</name>
    <dbReference type="NCBI Taxonomy" id="6347"/>
    <lineage>
        <taxon>Eukaryota</taxon>
        <taxon>Metazoa</taxon>
        <taxon>Spiralia</taxon>
        <taxon>Lophotrochozoa</taxon>
        <taxon>Annelida</taxon>
        <taxon>Polychaeta</taxon>
        <taxon>Sedentaria</taxon>
        <taxon>Canalipalpata</taxon>
        <taxon>Sabellida</taxon>
        <taxon>Oweniida</taxon>
        <taxon>Oweniidae</taxon>
        <taxon>Owenia</taxon>
    </lineage>
</organism>
<keyword evidence="13" id="KW-0966">Cell projection</keyword>
<evidence type="ECO:0000256" key="1">
    <source>
        <dbReference type="ARBA" id="ARBA00004430"/>
    </source>
</evidence>
<dbReference type="GO" id="GO:0030286">
    <property type="term" value="C:dynein complex"/>
    <property type="evidence" value="ECO:0007669"/>
    <property type="project" value="UniProtKB-KW"/>
</dbReference>
<proteinExistence type="inferred from homology"/>
<dbReference type="FunFam" id="1.10.8.1220:FF:000001">
    <property type="entry name" value="Dynein axonemal heavy chain 5"/>
    <property type="match status" value="1"/>
</dbReference>
<dbReference type="Pfam" id="PF17857">
    <property type="entry name" value="AAA_lid_1"/>
    <property type="match status" value="1"/>
</dbReference>
<evidence type="ECO:0000256" key="3">
    <source>
        <dbReference type="ARBA" id="ARBA00022490"/>
    </source>
</evidence>
<dbReference type="InterPro" id="IPR024317">
    <property type="entry name" value="Dynein_heavy_chain_D4_dom"/>
</dbReference>
<dbReference type="InterPro" id="IPR035706">
    <property type="entry name" value="AAA_9"/>
</dbReference>
<dbReference type="PANTHER" id="PTHR22878:SF68">
    <property type="entry name" value="DYNEIN HEAVY CHAIN 6, AXONEMAL-LIKE"/>
    <property type="match status" value="1"/>
</dbReference>
<dbReference type="CDD" id="cd22265">
    <property type="entry name" value="UDM1_RNF168"/>
    <property type="match status" value="1"/>
</dbReference>
<sequence length="2434" mass="278308">MPDEEILLLSMKDMNIAKLTSTDTPLFNGIVQDLFPGVEVPTIDYSTLKNAIEAELKEAKLQCINHTVTKIIQLYETKTSRHSVMIVGQTQSGKTVSWRVLQSAMSRLAKDGNDPTYQTVKDFPLNPKAVSLGELYGEFDLATNEWTDGVLSTVMRQTCADEKLDEKWIMFDGPVDTLWIESMNSVMDDNKVLTLINGERIAMPDQVSLLFEVEDLAVASPATVSRCGMVYNDYVDLSWQPYVDSWLEKRSEKKQLCEELRRLFDKYLIKILEFKRLNCSELVSIAELNGVASLCKLFDALGTKENGVDPADTENFVRMIELWFQFCMIWSICCSVDEDGRKKIDAYFREMEGTFPNKDTIYEYFVDPKTKTWVHWEEKLRSGWKYNPNLPFYKLIVPTVDTVRYNFLVNNLVASHNPVLLVGPVGTGKTSVAVTALGELDPSRYSVLSINLSAQTSSNNVQDIIESRVEKRTKGVYVPVGGKKLLTFMDDFNMPAKDTFGSQPPLELIKLWLDYGFWYDRQKQIVKYIKDMFLLGAMGPPGGGRMVISRRLQSRFNLINMTFPQDSQIKRIFGSMINQKLQDFEEEVKPIGDIMTEATIEMYQAIVAKFLPTPTKIHYLFNLRDISKVFQGLTRAHKDYHDTKHSMTRLWIHESFRVFSDRLVDDKDMESFVNILSEKLGSLFDQTFHNICPNKQPPIFGDYMNVDNVYEDIQDIAQLKKHMVDLLTEYNSTPGNINMDLVLFRDAIEHISKIVRVIRQPRGNMLLIGIGGSGRQSLTRLASHICDYTTFQIEVSKHYRRQEFRDDLKRLYFTAGVENKQTVFLFNDTQVVEEIFLEDLNNILSSGEVPNLYKPDEFEEVRSALADDAKKEGIEDSPQAMFAFLVDRVQANLHVVLCMSPVGEPFRNRMRMYPGFVNCTTIDWFSEWPMDALLEVAEKYTQDIKMATDEEENLKPAIAKIFSSMHLSVADVSKKMLAEIRRHNYTTPTNYLELVSGYKKLLYEKRKELGDSRNKLKNGLSKIDETRTKVEAMSIELEDAKLKVAQFQKQCEEYLVVIVQQKREADEQQKAVSQKSEKIAEDAARCNHMAELAQADLDEAIPALDEAQKALEALNKKDITEIKSYGRPPALVETVMQAVMILKGCDPNWAEAKRQLGGGDFIKTLINFDKDNISDRTLKKIGQYVAQPDFQPDIIGRVSSAAKSLCMWVRAIELYGRIFRVVEPKRARLNQAMATLKEKEDQLAEARAKLREVEEKMAKLKQEYDEKLAQKEELRRKAEQTEMMLERAAKLVSGLAGEKERWEETVKDLEERMGYLIGDCLVSSAFLSYMGPFLSEYRDTLVNEMWLKNLRKLGVPCSPSFNFCDFMVKPTQVRDWNIQGLPSDAFSTENGVIVTRGSRWPLMIDPQGQALKWIKNMEGSKGLKVIDLQQPDYMRTLEVAIQYGLPVVLQNVQEKLDPSLDPILNKSIMKLGGADIIRLGDKEIEYNFDFRFYITTKLSNPHYTPEISAKACICNFAVKEQGLEAQLLGIVVRKERPELEEQKDNLVINIAKGKKKLVELEDEILRLLNEAKGSLLDDEQLINTLQTSKTTSQEVGEQLQISEQTEIKIDAAREGYRPCAQRASILFFVLNDMGRIDPMYQFSLDAYIELFNISIDKSQRSGKLEERIQNLNDYHTFAVYRFTCRGLFEKHKLLFSFQMCAKILEASGKLNMDEYSFFLRGGVVLDKDNQMDNPCSNWLNDSAWDNVTELDKLTNFHGIMTSFEQYPRDWNIWYVSSEPETAGLPGEWDNACNELQRMLIVRSMRPDRVSFCATSFIINNLGSKFVEPPVLDMKQVVEDSTTRTPLIFVLSPGVDPTSMLLQLAEHSGMATRFHALSLGQGQAPIATRMIHEGVKEGNWVFLANCHLSLSWMPQLDKLVEQLQVEQPHPEFRLWLSSSPHPEFPISILQAGIKMTTEPPKGLKANMKRLYTLLTDQQFTRCKKQDKYKKLLFCLCFFHSVLLERRKFLMLGWNIAYEFNDSDFEVSENLLSIYLDEYDEIPWDALKYLIAGINYGGHVTDDSDRRLLLTYINDFFQENSVSTPFHKLSILPTYYVPKDGPLSAYIEYITMLPNIDHPEAFGQHPNADITSQIQETRMLFETLLSLQPQVSSSGGESREDKVLELASNIYKTLPENIDYENTVKILSVDPSPLNVVLLQEIQRYNALLNEIRNQLTDLERGIQGLVVMSQELEDIFSCIYDARVPPAWEKAYPSMKPLGNWTRDLVDRVAQFEKWATTAHPPNIFWMSAFTFPTGFLTAVLQTSARQNNVSVDLLSWEFTVLTVDDNNIMSAPKDGVYIKGLYLQGAGWDKKNACLVEAEPMQLVCPIPSIHFKPVENKKKSGKGMYQCPVYYYPNRAGGNGRASFVVSVDLKSGEKTADHWAKRGTALLMSLDN</sequence>
<keyword evidence="17" id="KW-1185">Reference proteome</keyword>
<evidence type="ECO:0000313" key="17">
    <source>
        <dbReference type="Proteomes" id="UP000749559"/>
    </source>
</evidence>
<feature type="coiled-coil region" evidence="14">
    <location>
        <begin position="1023"/>
        <end position="1078"/>
    </location>
</feature>
<dbReference type="InterPro" id="IPR041589">
    <property type="entry name" value="DNAH3_AAA_lid_1"/>
</dbReference>
<feature type="domain" description="AAA+ ATPase" evidence="15">
    <location>
        <begin position="415"/>
        <end position="562"/>
    </location>
</feature>
<evidence type="ECO:0000256" key="11">
    <source>
        <dbReference type="ARBA" id="ARBA00023175"/>
    </source>
</evidence>
<protein>
    <recommendedName>
        <fullName evidence="15">AAA+ ATPase domain-containing protein</fullName>
    </recommendedName>
</protein>
<dbReference type="GO" id="GO:0005874">
    <property type="term" value="C:microtubule"/>
    <property type="evidence" value="ECO:0007669"/>
    <property type="project" value="UniProtKB-KW"/>
</dbReference>
<dbReference type="Gene3D" id="1.20.920.20">
    <property type="match status" value="1"/>
</dbReference>
<dbReference type="InterPro" id="IPR041658">
    <property type="entry name" value="AAA_lid_11"/>
</dbReference>
<dbReference type="InterPro" id="IPR043160">
    <property type="entry name" value="Dynein_C_barrel"/>
</dbReference>
<dbReference type="GO" id="GO:0005930">
    <property type="term" value="C:axoneme"/>
    <property type="evidence" value="ECO:0007669"/>
    <property type="project" value="UniProtKB-SubCell"/>
</dbReference>
<dbReference type="Gene3D" id="1.10.8.1220">
    <property type="match status" value="1"/>
</dbReference>
<dbReference type="Gene3D" id="1.20.1270.280">
    <property type="match status" value="1"/>
</dbReference>
<dbReference type="FunFam" id="3.40.50.300:FF:002141">
    <property type="entry name" value="Dynein heavy chain"/>
    <property type="match status" value="1"/>
</dbReference>
<keyword evidence="6" id="KW-0547">Nucleotide-binding</keyword>
<dbReference type="InterPro" id="IPR041228">
    <property type="entry name" value="Dynein_C"/>
</dbReference>
<dbReference type="FunFam" id="3.40.50.300:FF:004557">
    <property type="entry name" value="Predicted protein"/>
    <property type="match status" value="1"/>
</dbReference>
<keyword evidence="4" id="KW-0493">Microtubule</keyword>
<dbReference type="FunFam" id="1.20.1270.280:FF:000007">
    <property type="entry name" value="dynein heavy chain 2, axonemal"/>
    <property type="match status" value="1"/>
</dbReference>
<dbReference type="FunFam" id="1.20.920.30:FF:000005">
    <property type="entry name" value="Dynein, axonemal, heavy chain 2"/>
    <property type="match status" value="1"/>
</dbReference>
<dbReference type="FunFam" id="1.10.8.720:FF:000008">
    <property type="entry name" value="Dynein axonemal heavy chain 2"/>
    <property type="match status" value="1"/>
</dbReference>
<evidence type="ECO:0000313" key="16">
    <source>
        <dbReference type="EMBL" id="CAH1780764.1"/>
    </source>
</evidence>
<dbReference type="InterPro" id="IPR035699">
    <property type="entry name" value="AAA_6"/>
</dbReference>
<dbReference type="SMART" id="SM00382">
    <property type="entry name" value="AAA"/>
    <property type="match status" value="1"/>
</dbReference>
<dbReference type="Gene3D" id="1.10.8.720">
    <property type="entry name" value="Region D6 of dynein motor"/>
    <property type="match status" value="1"/>
</dbReference>
<dbReference type="Pfam" id="PF12780">
    <property type="entry name" value="AAA_8"/>
    <property type="match status" value="1"/>
</dbReference>